<name>A0A0K2SZW0_LEPSM</name>
<sequence>LLNKHELSSLRTSRENDTSTRLTNFHSRTPSSCACPRPPSTPSSSPKRGKEEGSVEKAKLDLGRLKKIGRSIPQLHEGPCKRSSRGFIPDFLRELSKK</sequence>
<protein>
    <submittedName>
        <fullName evidence="2">Uncharacterized protein</fullName>
    </submittedName>
</protein>
<feature type="region of interest" description="Disordered" evidence="1">
    <location>
        <begin position="1"/>
        <end position="59"/>
    </location>
</feature>
<feature type="compositionally biased region" description="Basic and acidic residues" evidence="1">
    <location>
        <begin position="48"/>
        <end position="59"/>
    </location>
</feature>
<proteinExistence type="predicted"/>
<dbReference type="EMBL" id="HACA01001932">
    <property type="protein sequence ID" value="CDW19293.1"/>
    <property type="molecule type" value="Transcribed_RNA"/>
</dbReference>
<accession>A0A0K2SZW0</accession>
<reference evidence="2" key="1">
    <citation type="submission" date="2014-05" db="EMBL/GenBank/DDBJ databases">
        <authorList>
            <person name="Chronopoulou M."/>
        </authorList>
    </citation>
    <scope>NUCLEOTIDE SEQUENCE</scope>
    <source>
        <tissue evidence="2">Whole organism</tissue>
    </source>
</reference>
<dbReference type="AlphaFoldDB" id="A0A0K2SZW0"/>
<feature type="non-terminal residue" evidence="2">
    <location>
        <position position="1"/>
    </location>
</feature>
<evidence type="ECO:0000256" key="1">
    <source>
        <dbReference type="SAM" id="MobiDB-lite"/>
    </source>
</evidence>
<organism evidence="2">
    <name type="scientific">Lepeophtheirus salmonis</name>
    <name type="common">Salmon louse</name>
    <name type="synonym">Caligus salmonis</name>
    <dbReference type="NCBI Taxonomy" id="72036"/>
    <lineage>
        <taxon>Eukaryota</taxon>
        <taxon>Metazoa</taxon>
        <taxon>Ecdysozoa</taxon>
        <taxon>Arthropoda</taxon>
        <taxon>Crustacea</taxon>
        <taxon>Multicrustacea</taxon>
        <taxon>Hexanauplia</taxon>
        <taxon>Copepoda</taxon>
        <taxon>Siphonostomatoida</taxon>
        <taxon>Caligidae</taxon>
        <taxon>Lepeophtheirus</taxon>
    </lineage>
</organism>
<feature type="compositionally biased region" description="Basic and acidic residues" evidence="1">
    <location>
        <begin position="1"/>
        <end position="18"/>
    </location>
</feature>
<evidence type="ECO:0000313" key="2">
    <source>
        <dbReference type="EMBL" id="CDW19293.1"/>
    </source>
</evidence>